<dbReference type="AlphaFoldDB" id="A0A367JKC2"/>
<dbReference type="GO" id="GO:0005730">
    <property type="term" value="C:nucleolus"/>
    <property type="evidence" value="ECO:0007669"/>
    <property type="project" value="TreeGrafter"/>
</dbReference>
<evidence type="ECO:0000313" key="4">
    <source>
        <dbReference type="EMBL" id="RCH90392.1"/>
    </source>
</evidence>
<reference evidence="4 5" key="1">
    <citation type="journal article" date="2018" name="G3 (Bethesda)">
        <title>Phylogenetic and Phylogenomic Definition of Rhizopus Species.</title>
        <authorList>
            <person name="Gryganskyi A.P."/>
            <person name="Golan J."/>
            <person name="Dolatabadi S."/>
            <person name="Mondo S."/>
            <person name="Robb S."/>
            <person name="Idnurm A."/>
            <person name="Muszewska A."/>
            <person name="Steczkiewicz K."/>
            <person name="Masonjones S."/>
            <person name="Liao H.L."/>
            <person name="Gajdeczka M.T."/>
            <person name="Anike F."/>
            <person name="Vuek A."/>
            <person name="Anishchenko I.M."/>
            <person name="Voigt K."/>
            <person name="de Hoog G.S."/>
            <person name="Smith M.E."/>
            <person name="Heitman J."/>
            <person name="Vilgalys R."/>
            <person name="Stajich J.E."/>
        </authorList>
    </citation>
    <scope>NUCLEOTIDE SEQUENCE [LARGE SCALE GENOMIC DNA]</scope>
    <source>
        <strain evidence="4 5">LSU 92-RS-03</strain>
    </source>
</reference>
<dbReference type="OrthoDB" id="10252032at2759"/>
<evidence type="ECO:0000313" key="5">
    <source>
        <dbReference type="Proteomes" id="UP000253551"/>
    </source>
</evidence>
<comment type="similarity">
    <text evidence="1">Belongs to the KRI1 family.</text>
</comment>
<dbReference type="Pfam" id="PF12936">
    <property type="entry name" value="Kri1_C"/>
    <property type="match status" value="1"/>
</dbReference>
<name>A0A367JKC2_RHIST</name>
<sequence>MGKNKDRSSKKKASKVKSEHTEQPVHDTLADIKLETIEPETDIKLETIKEPKEEAVEVQIIERQDPSQEYKRPELLEQAIKEIEAEVAAKQAEDASSSSESESDDDEDEDARLLTPAVDSDIFRTIAAIRAKDPRVYEESHKFFQDKPVKTASVKKEKKVTLKDYERDMLLKHGGFVDEEQENKVGLTHQEEQEQLKNAFKTAADDDGHSEDEDEGFLTQKQKSAEELEAEEKDYSKFLLEQMKADEHSKQAFEEWSNFKNNPNINEEDAFLMDYVLNRGWVEKDNQPVPLDDAEDKEKDEEFLDNVDRFETKYNYRFEEEGAYQILTYARDVEGSVRRKQSKRARKREREKLKKAAMKEQKMEEIKHQKNVKMKEIRDKLKEISDITGVKALGLEDINLDNDDDFDSSTFDAQMNNMYDDEFYQAQEGEENVKPEWNDDIDAGFDMDADYISLDDTEKKQRVKENKEKINALMDEYYKLNYEDVIGGDVFTRFKYAKTEKEDYGLTPEEILLADDAELNKYIGLKALAPYRPENKHKNEQRIF</sequence>
<evidence type="ECO:0000256" key="1">
    <source>
        <dbReference type="ARBA" id="ARBA00007473"/>
    </source>
</evidence>
<evidence type="ECO:0000256" key="2">
    <source>
        <dbReference type="SAM" id="MobiDB-lite"/>
    </source>
</evidence>
<dbReference type="Pfam" id="PF05178">
    <property type="entry name" value="Kri1"/>
    <property type="match status" value="1"/>
</dbReference>
<feature type="compositionally biased region" description="Low complexity" evidence="2">
    <location>
        <begin position="86"/>
        <end position="100"/>
    </location>
</feature>
<feature type="region of interest" description="Disordered" evidence="2">
    <location>
        <begin position="186"/>
        <end position="230"/>
    </location>
</feature>
<feature type="domain" description="Kri1-like C-terminal" evidence="3">
    <location>
        <begin position="468"/>
        <end position="542"/>
    </location>
</feature>
<dbReference type="GO" id="GO:0000447">
    <property type="term" value="P:endonucleolytic cleavage in ITS1 to separate SSU-rRNA from 5.8S rRNA and LSU-rRNA from tricistronic rRNA transcript (SSU-rRNA, 5.8S rRNA, LSU-rRNA)"/>
    <property type="evidence" value="ECO:0007669"/>
    <property type="project" value="TreeGrafter"/>
</dbReference>
<organism evidence="4 5">
    <name type="scientific">Rhizopus stolonifer</name>
    <name type="common">Rhizopus nigricans</name>
    <dbReference type="NCBI Taxonomy" id="4846"/>
    <lineage>
        <taxon>Eukaryota</taxon>
        <taxon>Fungi</taxon>
        <taxon>Fungi incertae sedis</taxon>
        <taxon>Mucoromycota</taxon>
        <taxon>Mucoromycotina</taxon>
        <taxon>Mucoromycetes</taxon>
        <taxon>Mucorales</taxon>
        <taxon>Mucorineae</taxon>
        <taxon>Rhizopodaceae</taxon>
        <taxon>Rhizopus</taxon>
    </lineage>
</organism>
<accession>A0A367JKC2</accession>
<proteinExistence type="inferred from homology"/>
<feature type="compositionally biased region" description="Acidic residues" evidence="2">
    <location>
        <begin position="101"/>
        <end position="110"/>
    </location>
</feature>
<feature type="non-terminal residue" evidence="4">
    <location>
        <position position="544"/>
    </location>
</feature>
<dbReference type="PANTHER" id="PTHR14490:SF5">
    <property type="entry name" value="PROTEIN KRI1 HOMOLOG"/>
    <property type="match status" value="1"/>
</dbReference>
<gene>
    <name evidence="4" type="ORF">CU098_000018</name>
</gene>
<feature type="region of interest" description="Disordered" evidence="2">
    <location>
        <begin position="82"/>
        <end position="116"/>
    </location>
</feature>
<protein>
    <recommendedName>
        <fullName evidence="3">Kri1-like C-terminal domain-containing protein</fullName>
    </recommendedName>
</protein>
<dbReference type="InterPro" id="IPR024626">
    <property type="entry name" value="Kri1-like_C"/>
</dbReference>
<feature type="compositionally biased region" description="Basic and acidic residues" evidence="2">
    <location>
        <begin position="16"/>
        <end position="34"/>
    </location>
</feature>
<keyword evidence="5" id="KW-1185">Reference proteome</keyword>
<evidence type="ECO:0000259" key="3">
    <source>
        <dbReference type="Pfam" id="PF12936"/>
    </source>
</evidence>
<dbReference type="STRING" id="4846.A0A367JKC2"/>
<dbReference type="PANTHER" id="PTHR14490">
    <property type="entry name" value="ZINC FINGER, ZZ TYPE"/>
    <property type="match status" value="1"/>
</dbReference>
<dbReference type="InterPro" id="IPR018034">
    <property type="entry name" value="Kri1"/>
</dbReference>
<dbReference type="GO" id="GO:0030686">
    <property type="term" value="C:90S preribosome"/>
    <property type="evidence" value="ECO:0007669"/>
    <property type="project" value="TreeGrafter"/>
</dbReference>
<dbReference type="EMBL" id="PJQM01003166">
    <property type="protein sequence ID" value="RCH90392.1"/>
    <property type="molecule type" value="Genomic_DNA"/>
</dbReference>
<comment type="caution">
    <text evidence="4">The sequence shown here is derived from an EMBL/GenBank/DDBJ whole genome shotgun (WGS) entry which is preliminary data.</text>
</comment>
<feature type="region of interest" description="Disordered" evidence="2">
    <location>
        <begin position="1"/>
        <end position="34"/>
    </location>
</feature>
<dbReference type="Proteomes" id="UP000253551">
    <property type="component" value="Unassembled WGS sequence"/>
</dbReference>